<accession>X6LQN5</accession>
<dbReference type="OrthoDB" id="294853at2759"/>
<comment type="caution">
    <text evidence="2">The sequence shown here is derived from an EMBL/GenBank/DDBJ whole genome shotgun (WGS) entry which is preliminary data.</text>
</comment>
<gene>
    <name evidence="2" type="ORF">RFI_33691</name>
</gene>
<evidence type="ECO:0000313" key="3">
    <source>
        <dbReference type="Proteomes" id="UP000023152"/>
    </source>
</evidence>
<feature type="non-terminal residue" evidence="2">
    <location>
        <position position="1"/>
    </location>
</feature>
<protein>
    <recommendedName>
        <fullName evidence="1">Mon2/Sec7/BIG1-like dimerisation and cyclophilin-binding domain-containing protein</fullName>
    </recommendedName>
</protein>
<proteinExistence type="predicted"/>
<dbReference type="EMBL" id="ASPP01032525">
    <property type="protein sequence ID" value="ETO03711.1"/>
    <property type="molecule type" value="Genomic_DNA"/>
</dbReference>
<feature type="domain" description="Mon2/Sec7/BIG1-like dimerisation and cyclophilin-binding" evidence="1">
    <location>
        <begin position="2"/>
        <end position="111"/>
    </location>
</feature>
<evidence type="ECO:0000313" key="2">
    <source>
        <dbReference type="EMBL" id="ETO03711.1"/>
    </source>
</evidence>
<feature type="non-terminal residue" evidence="2">
    <location>
        <position position="115"/>
    </location>
</feature>
<dbReference type="Pfam" id="PF16213">
    <property type="entry name" value="DCB"/>
    <property type="match status" value="1"/>
</dbReference>
<keyword evidence="3" id="KW-1185">Reference proteome</keyword>
<sequence>LCERAVYALRETRNANTSTSYSGKSLPQWHEVLGSELILRPLITCWSGNNVKKNLELSKIGLSILQKLIQLECIVSDSFLQVLSSIRDLLPKADIAIQLKLVQILLELPNTETWQ</sequence>
<evidence type="ECO:0000259" key="1">
    <source>
        <dbReference type="Pfam" id="PF16213"/>
    </source>
</evidence>
<reference evidence="2 3" key="1">
    <citation type="journal article" date="2013" name="Curr. Biol.">
        <title>The Genome of the Foraminiferan Reticulomyxa filosa.</title>
        <authorList>
            <person name="Glockner G."/>
            <person name="Hulsmann N."/>
            <person name="Schleicher M."/>
            <person name="Noegel A.A."/>
            <person name="Eichinger L."/>
            <person name="Gallinger C."/>
            <person name="Pawlowski J."/>
            <person name="Sierra R."/>
            <person name="Euteneuer U."/>
            <person name="Pillet L."/>
            <person name="Moustafa A."/>
            <person name="Platzer M."/>
            <person name="Groth M."/>
            <person name="Szafranski K."/>
            <person name="Schliwa M."/>
        </authorList>
    </citation>
    <scope>NUCLEOTIDE SEQUENCE [LARGE SCALE GENOMIC DNA]</scope>
</reference>
<dbReference type="AlphaFoldDB" id="X6LQN5"/>
<dbReference type="Proteomes" id="UP000023152">
    <property type="component" value="Unassembled WGS sequence"/>
</dbReference>
<organism evidence="2 3">
    <name type="scientific">Reticulomyxa filosa</name>
    <dbReference type="NCBI Taxonomy" id="46433"/>
    <lineage>
        <taxon>Eukaryota</taxon>
        <taxon>Sar</taxon>
        <taxon>Rhizaria</taxon>
        <taxon>Retaria</taxon>
        <taxon>Foraminifera</taxon>
        <taxon>Monothalamids</taxon>
        <taxon>Reticulomyxidae</taxon>
        <taxon>Reticulomyxa</taxon>
    </lineage>
</organism>
<dbReference type="InterPro" id="IPR032629">
    <property type="entry name" value="DCB_dom"/>
</dbReference>
<name>X6LQN5_RETFI</name>